<feature type="region of interest" description="Disordered" evidence="1">
    <location>
        <begin position="22"/>
        <end position="42"/>
    </location>
</feature>
<protein>
    <recommendedName>
        <fullName evidence="4">Preprotein translocase subunit YajC</fullName>
    </recommendedName>
</protein>
<proteinExistence type="predicted"/>
<evidence type="ECO:0008006" key="4">
    <source>
        <dbReference type="Google" id="ProtNLM"/>
    </source>
</evidence>
<dbReference type="Proteomes" id="UP000265955">
    <property type="component" value="Unassembled WGS sequence"/>
</dbReference>
<evidence type="ECO:0000313" key="3">
    <source>
        <dbReference type="Proteomes" id="UP000265955"/>
    </source>
</evidence>
<evidence type="ECO:0000313" key="2">
    <source>
        <dbReference type="EMBL" id="RJF97758.1"/>
    </source>
</evidence>
<dbReference type="OrthoDB" id="9814432at2"/>
<accession>A0A3A3FTE0</accession>
<keyword evidence="3" id="KW-1185">Reference proteome</keyword>
<dbReference type="AlphaFoldDB" id="A0A3A3FTE0"/>
<dbReference type="RefSeq" id="WP_119767705.1">
    <property type="nucleotide sequence ID" value="NZ_QYUO01000001.1"/>
</dbReference>
<gene>
    <name evidence="2" type="ORF">D3871_03895</name>
</gene>
<sequence>MKVLIWTVIVLIVVLWLVRGKKNKTRSQASTHAPQPDSLDEPQPMIQCAECGVHLPMAEALPGPAGTVFCSDEHRRLHASR</sequence>
<dbReference type="InterPro" id="IPR049708">
    <property type="entry name" value="PP0621-like"/>
</dbReference>
<reference evidence="3" key="1">
    <citation type="submission" date="2018-09" db="EMBL/GenBank/DDBJ databases">
        <authorList>
            <person name="Zhu H."/>
        </authorList>
    </citation>
    <scope>NUCLEOTIDE SEQUENCE [LARGE SCALE GENOMIC DNA]</scope>
    <source>
        <strain evidence="3">K1R23-30</strain>
    </source>
</reference>
<evidence type="ECO:0000256" key="1">
    <source>
        <dbReference type="SAM" id="MobiDB-lite"/>
    </source>
</evidence>
<comment type="caution">
    <text evidence="2">The sequence shown here is derived from an EMBL/GenBank/DDBJ whole genome shotgun (WGS) entry which is preliminary data.</text>
</comment>
<dbReference type="EMBL" id="QYUO01000001">
    <property type="protein sequence ID" value="RJF97758.1"/>
    <property type="molecule type" value="Genomic_DNA"/>
</dbReference>
<dbReference type="NCBIfam" id="NF041023">
    <property type="entry name" value="PP0621_fam"/>
    <property type="match status" value="1"/>
</dbReference>
<organism evidence="2 3">
    <name type="scientific">Noviherbaspirillum saxi</name>
    <dbReference type="NCBI Taxonomy" id="2320863"/>
    <lineage>
        <taxon>Bacteria</taxon>
        <taxon>Pseudomonadati</taxon>
        <taxon>Pseudomonadota</taxon>
        <taxon>Betaproteobacteria</taxon>
        <taxon>Burkholderiales</taxon>
        <taxon>Oxalobacteraceae</taxon>
        <taxon>Noviherbaspirillum</taxon>
    </lineage>
</organism>
<name>A0A3A3FTE0_9BURK</name>